<evidence type="ECO:0008006" key="4">
    <source>
        <dbReference type="Google" id="ProtNLM"/>
    </source>
</evidence>
<feature type="transmembrane region" description="Helical" evidence="1">
    <location>
        <begin position="195"/>
        <end position="213"/>
    </location>
</feature>
<keyword evidence="1" id="KW-1133">Transmembrane helix</keyword>
<comment type="caution">
    <text evidence="2">The sequence shown here is derived from an EMBL/GenBank/DDBJ whole genome shotgun (WGS) entry which is preliminary data.</text>
</comment>
<keyword evidence="1" id="KW-0472">Membrane</keyword>
<evidence type="ECO:0000313" key="3">
    <source>
        <dbReference type="Proteomes" id="UP000282977"/>
    </source>
</evidence>
<sequence length="268" mass="27728">MMKPLSIGRAWEETLAFVKREGALLFPVAFVFLALPSVLVQQIVPPQLVAYMAAIQSGATNVPVPALPGSFILALMLAIVAILAGALALYALSLRSGISVREAMVLAFRRLPVLFAAGLLVMAGGVGLAIGLSLIGALVHAAGGAGAMVALLNILVPAAMLFVGVRLLLLYALMADRTIGPVGAIRQSWALSRGHFLRLFAFFIVFLVVTLVVQGAAEAVFGIIGRLAGGAGLAALLGSIAVAALSAVIQVYFIVMTGRLYRQLEAAA</sequence>
<gene>
    <name evidence="2" type="ORF">ENE74_01370</name>
</gene>
<protein>
    <recommendedName>
        <fullName evidence="4">Glycerophosphoryl diester phosphodiesterase membrane domain-containing protein</fullName>
    </recommendedName>
</protein>
<accession>A0A437JCF7</accession>
<feature type="transmembrane region" description="Helical" evidence="1">
    <location>
        <begin position="113"/>
        <end position="139"/>
    </location>
</feature>
<keyword evidence="1" id="KW-0812">Transmembrane</keyword>
<dbReference type="OrthoDB" id="7193287at2"/>
<evidence type="ECO:0000256" key="1">
    <source>
        <dbReference type="SAM" id="Phobius"/>
    </source>
</evidence>
<feature type="transmembrane region" description="Helical" evidence="1">
    <location>
        <begin position="71"/>
        <end position="92"/>
    </location>
</feature>
<name>A0A437JCF7_9SPHN</name>
<feature type="transmembrane region" description="Helical" evidence="1">
    <location>
        <begin position="233"/>
        <end position="255"/>
    </location>
</feature>
<dbReference type="Proteomes" id="UP000282977">
    <property type="component" value="Unassembled WGS sequence"/>
</dbReference>
<dbReference type="AlphaFoldDB" id="A0A437JCF7"/>
<evidence type="ECO:0000313" key="2">
    <source>
        <dbReference type="EMBL" id="RVT43312.1"/>
    </source>
</evidence>
<reference evidence="2 3" key="1">
    <citation type="submission" date="2019-01" db="EMBL/GenBank/DDBJ databases">
        <authorList>
            <person name="Chen W.-M."/>
        </authorList>
    </citation>
    <scope>NUCLEOTIDE SEQUENCE [LARGE SCALE GENOMIC DNA]</scope>
    <source>
        <strain evidence="2 3">TLA-22</strain>
    </source>
</reference>
<feature type="transmembrane region" description="Helical" evidence="1">
    <location>
        <begin position="21"/>
        <end position="44"/>
    </location>
</feature>
<dbReference type="EMBL" id="RZUL01000001">
    <property type="protein sequence ID" value="RVT43312.1"/>
    <property type="molecule type" value="Genomic_DNA"/>
</dbReference>
<organism evidence="2 3">
    <name type="scientific">Sphingobium algorifonticola</name>
    <dbReference type="NCBI Taxonomy" id="2008318"/>
    <lineage>
        <taxon>Bacteria</taxon>
        <taxon>Pseudomonadati</taxon>
        <taxon>Pseudomonadota</taxon>
        <taxon>Alphaproteobacteria</taxon>
        <taxon>Sphingomonadales</taxon>
        <taxon>Sphingomonadaceae</taxon>
        <taxon>Sphingobium</taxon>
    </lineage>
</organism>
<dbReference type="RefSeq" id="WP_127688848.1">
    <property type="nucleotide sequence ID" value="NZ_RZUL01000001.1"/>
</dbReference>
<feature type="transmembrane region" description="Helical" evidence="1">
    <location>
        <begin position="145"/>
        <end position="174"/>
    </location>
</feature>
<proteinExistence type="predicted"/>
<keyword evidence="3" id="KW-1185">Reference proteome</keyword>